<keyword evidence="4" id="KW-0720">Serine protease</keyword>
<organism evidence="5 6">
    <name type="scientific">Novipirellula caenicola</name>
    <dbReference type="NCBI Taxonomy" id="1536901"/>
    <lineage>
        <taxon>Bacteria</taxon>
        <taxon>Pseudomonadati</taxon>
        <taxon>Planctomycetota</taxon>
        <taxon>Planctomycetia</taxon>
        <taxon>Pirellulales</taxon>
        <taxon>Pirellulaceae</taxon>
        <taxon>Novipirellula</taxon>
    </lineage>
</organism>
<dbReference type="InterPro" id="IPR029062">
    <property type="entry name" value="Class_I_gatase-like"/>
</dbReference>
<dbReference type="PANTHER" id="PTHR20842">
    <property type="entry name" value="PROTEASE S51 ALPHA-ASPARTYL DIPEPTIDASE"/>
    <property type="match status" value="1"/>
</dbReference>
<dbReference type="PANTHER" id="PTHR20842:SF0">
    <property type="entry name" value="ALPHA-ASPARTYL DIPEPTIDASE"/>
    <property type="match status" value="1"/>
</dbReference>
<evidence type="ECO:0000256" key="2">
    <source>
        <dbReference type="ARBA" id="ARBA00022670"/>
    </source>
</evidence>
<protein>
    <recommendedName>
        <fullName evidence="7">Peptidase E</fullName>
    </recommendedName>
</protein>
<comment type="caution">
    <text evidence="5">The sequence shown here is derived from an EMBL/GenBank/DDBJ whole genome shotgun (WGS) entry which is preliminary data.</text>
</comment>
<keyword evidence="2" id="KW-0645">Protease</keyword>
<dbReference type="InterPro" id="IPR005320">
    <property type="entry name" value="Peptidase_S51"/>
</dbReference>
<accession>A0ABP9VWZ8</accession>
<evidence type="ECO:0008006" key="7">
    <source>
        <dbReference type="Google" id="ProtNLM"/>
    </source>
</evidence>
<dbReference type="CDD" id="cd03146">
    <property type="entry name" value="GAT1_Peptidase_E"/>
    <property type="match status" value="1"/>
</dbReference>
<dbReference type="Gene3D" id="3.40.50.880">
    <property type="match status" value="1"/>
</dbReference>
<gene>
    <name evidence="5" type="ORF">Rcae01_04579</name>
</gene>
<evidence type="ECO:0000256" key="3">
    <source>
        <dbReference type="ARBA" id="ARBA00022801"/>
    </source>
</evidence>
<dbReference type="EMBL" id="BAABRO010000012">
    <property type="protein sequence ID" value="GAA5509110.1"/>
    <property type="molecule type" value="Genomic_DNA"/>
</dbReference>
<dbReference type="SUPFAM" id="SSF52317">
    <property type="entry name" value="Class I glutamine amidotransferase-like"/>
    <property type="match status" value="1"/>
</dbReference>
<sequence>MQPSKSLHLVGAGAQWMNRRSWMTISCMHEKIDKPRICFIPAASGDADSYTLQFYRHFASTNCRASDLELVRRKVNDLEDFACSQDVIYVGGGNAANMLAICRAHGFDKALNAALSAGTILTGLSAGSICWFQQGVTDFFGAELQPMNCLGFLLCSNCPHYDGEVARRPTYHQLFSNGMLDGYAADHGVGLHFINGILQHVVSSRPSASAYKVALRGETVMETPLKTGFLGVGTRESRDDDEAAVVAVFETAKSPPPADRKP</sequence>
<evidence type="ECO:0000313" key="6">
    <source>
        <dbReference type="Proteomes" id="UP001416858"/>
    </source>
</evidence>
<dbReference type="Proteomes" id="UP001416858">
    <property type="component" value="Unassembled WGS sequence"/>
</dbReference>
<keyword evidence="3" id="KW-0378">Hydrolase</keyword>
<reference evidence="5 6" key="1">
    <citation type="submission" date="2024-02" db="EMBL/GenBank/DDBJ databases">
        <title>Rhodopirellula caenicola NBRC 110016.</title>
        <authorList>
            <person name="Ichikawa N."/>
            <person name="Katano-Makiyama Y."/>
            <person name="Hidaka K."/>
        </authorList>
    </citation>
    <scope>NUCLEOTIDE SEQUENCE [LARGE SCALE GENOMIC DNA]</scope>
    <source>
        <strain evidence="5 6">NBRC 110016</strain>
    </source>
</reference>
<evidence type="ECO:0000313" key="5">
    <source>
        <dbReference type="EMBL" id="GAA5509110.1"/>
    </source>
</evidence>
<keyword evidence="6" id="KW-1185">Reference proteome</keyword>
<proteinExistence type="inferred from homology"/>
<dbReference type="Pfam" id="PF03575">
    <property type="entry name" value="Peptidase_S51"/>
    <property type="match status" value="1"/>
</dbReference>
<evidence type="ECO:0000256" key="4">
    <source>
        <dbReference type="ARBA" id="ARBA00022825"/>
    </source>
</evidence>
<evidence type="ECO:0000256" key="1">
    <source>
        <dbReference type="ARBA" id="ARBA00006534"/>
    </source>
</evidence>
<name>A0ABP9VWZ8_9BACT</name>
<comment type="similarity">
    <text evidence="1">Belongs to the peptidase S51 family.</text>
</comment>